<dbReference type="AlphaFoldDB" id="A0A1S3HXD9"/>
<dbReference type="SUPFAM" id="SSF49785">
    <property type="entry name" value="Galactose-binding domain-like"/>
    <property type="match status" value="1"/>
</dbReference>
<sequence>MVCYLMMSFLLFVAFSCSSVLAQRPNIQQPPPSCSCQKSFSSNGTKVSYTFEFPASAGVTGDAHTAVLVSELQQKVRDQSSLLESQSVLIMQQKQTFSQRLNQQKAQIENLVAKVQQTETKMQQLESANPQVPDDCGDLVVSGNTPISDSQITVSSVSGNSPEYASTRSRIYSVKTDTLYGGWCANSNDLTQWLQYDFGRFRRVTAILTKGVDTRPFFVLKFQLYYGNSTLFMKPYRNSKGEIKTFQGNVDLDTVKENVLAPPIYTRYLRINPTSWQGHVCMRADVLGC</sequence>
<evidence type="ECO:0000313" key="5">
    <source>
        <dbReference type="RefSeq" id="XP_013390695.1"/>
    </source>
</evidence>
<keyword evidence="2" id="KW-0732">Signal</keyword>
<feature type="chain" id="PRO_5010299105" evidence="2">
    <location>
        <begin position="23"/>
        <end position="289"/>
    </location>
</feature>
<dbReference type="Proteomes" id="UP000085678">
    <property type="component" value="Unplaced"/>
</dbReference>
<feature type="coiled-coil region" evidence="1">
    <location>
        <begin position="94"/>
        <end position="128"/>
    </location>
</feature>
<dbReference type="PROSITE" id="PS50022">
    <property type="entry name" value="FA58C_3"/>
    <property type="match status" value="1"/>
</dbReference>
<dbReference type="SMART" id="SM00231">
    <property type="entry name" value="FA58C"/>
    <property type="match status" value="1"/>
</dbReference>
<evidence type="ECO:0000256" key="1">
    <source>
        <dbReference type="SAM" id="Coils"/>
    </source>
</evidence>
<dbReference type="InterPro" id="IPR008979">
    <property type="entry name" value="Galactose-bd-like_sf"/>
</dbReference>
<keyword evidence="4" id="KW-1185">Reference proteome</keyword>
<feature type="signal peptide" evidence="2">
    <location>
        <begin position="1"/>
        <end position="22"/>
    </location>
</feature>
<dbReference type="RefSeq" id="XP_013390695.1">
    <property type="nucleotide sequence ID" value="XM_013535241.1"/>
</dbReference>
<proteinExistence type="predicted"/>
<name>A0A1S3HXD9_LINAN</name>
<dbReference type="InParanoid" id="A0A1S3HXD9"/>
<dbReference type="OrthoDB" id="6094239at2759"/>
<dbReference type="Gene3D" id="2.60.120.260">
    <property type="entry name" value="Galactose-binding domain-like"/>
    <property type="match status" value="1"/>
</dbReference>
<evidence type="ECO:0000256" key="2">
    <source>
        <dbReference type="SAM" id="SignalP"/>
    </source>
</evidence>
<evidence type="ECO:0000259" key="3">
    <source>
        <dbReference type="PROSITE" id="PS50022"/>
    </source>
</evidence>
<dbReference type="PANTHER" id="PTHR24543">
    <property type="entry name" value="MULTICOPPER OXIDASE-RELATED"/>
    <property type="match status" value="1"/>
</dbReference>
<gene>
    <name evidence="5" type="primary">LOC106159059</name>
</gene>
<reference evidence="5" key="1">
    <citation type="submission" date="2025-08" db="UniProtKB">
        <authorList>
            <consortium name="RefSeq"/>
        </authorList>
    </citation>
    <scope>IDENTIFICATION</scope>
    <source>
        <tissue evidence="5">Gonads</tissue>
    </source>
</reference>
<dbReference type="InterPro" id="IPR000421">
    <property type="entry name" value="FA58C"/>
</dbReference>
<dbReference type="GeneID" id="106159059"/>
<protein>
    <submittedName>
        <fullName evidence="5">Contactin-associated protein-like 2</fullName>
    </submittedName>
</protein>
<keyword evidence="1" id="KW-0175">Coiled coil</keyword>
<dbReference type="Pfam" id="PF00754">
    <property type="entry name" value="F5_F8_type_C"/>
    <property type="match status" value="1"/>
</dbReference>
<evidence type="ECO:0000313" key="4">
    <source>
        <dbReference type="Proteomes" id="UP000085678"/>
    </source>
</evidence>
<dbReference type="CDD" id="cd00057">
    <property type="entry name" value="FA58C"/>
    <property type="match status" value="1"/>
</dbReference>
<dbReference type="KEGG" id="lak:106159059"/>
<accession>A0A1S3HXD9</accession>
<organism evidence="4 5">
    <name type="scientific">Lingula anatina</name>
    <name type="common">Brachiopod</name>
    <name type="synonym">Lingula unguis</name>
    <dbReference type="NCBI Taxonomy" id="7574"/>
    <lineage>
        <taxon>Eukaryota</taxon>
        <taxon>Metazoa</taxon>
        <taxon>Spiralia</taxon>
        <taxon>Lophotrochozoa</taxon>
        <taxon>Brachiopoda</taxon>
        <taxon>Linguliformea</taxon>
        <taxon>Lingulata</taxon>
        <taxon>Lingulida</taxon>
        <taxon>Linguloidea</taxon>
        <taxon>Lingulidae</taxon>
        <taxon>Lingula</taxon>
    </lineage>
</organism>
<feature type="domain" description="F5/8 type C" evidence="3">
    <location>
        <begin position="136"/>
        <end position="289"/>
    </location>
</feature>